<dbReference type="PROSITE" id="PS51257">
    <property type="entry name" value="PROKAR_LIPOPROTEIN"/>
    <property type="match status" value="1"/>
</dbReference>
<name>A0A250JWV9_9BACT</name>
<accession>A0A250JWV9</accession>
<evidence type="ECO:0000313" key="2">
    <source>
        <dbReference type="Proteomes" id="UP000217343"/>
    </source>
</evidence>
<evidence type="ECO:0000313" key="1">
    <source>
        <dbReference type="EMBL" id="ATB47962.1"/>
    </source>
</evidence>
<dbReference type="RefSeq" id="WP_013940268.1">
    <property type="nucleotide sequence ID" value="NZ_CP022203.1"/>
</dbReference>
<dbReference type="KEGG" id="mmas:MYMAC_003585"/>
<organism evidence="1 2">
    <name type="scientific">Corallococcus macrosporus DSM 14697</name>
    <dbReference type="NCBI Taxonomy" id="1189310"/>
    <lineage>
        <taxon>Bacteria</taxon>
        <taxon>Pseudomonadati</taxon>
        <taxon>Myxococcota</taxon>
        <taxon>Myxococcia</taxon>
        <taxon>Myxococcales</taxon>
        <taxon>Cystobacterineae</taxon>
        <taxon>Myxococcaceae</taxon>
        <taxon>Corallococcus</taxon>
    </lineage>
</organism>
<dbReference type="Proteomes" id="UP000217343">
    <property type="component" value="Chromosome"/>
</dbReference>
<reference evidence="1 2" key="1">
    <citation type="submission" date="2017-06" db="EMBL/GenBank/DDBJ databases">
        <title>Sequencing and comparative analysis of myxobacterial genomes.</title>
        <authorList>
            <person name="Rupp O."/>
            <person name="Goesmann A."/>
            <person name="Sogaard-Andersen L."/>
        </authorList>
    </citation>
    <scope>NUCLEOTIDE SEQUENCE [LARGE SCALE GENOMIC DNA]</scope>
    <source>
        <strain evidence="1 2">DSM 14697</strain>
    </source>
</reference>
<evidence type="ECO:0008006" key="3">
    <source>
        <dbReference type="Google" id="ProtNLM"/>
    </source>
</evidence>
<sequence length="251" mass="28303">MFKAAFIAMTLLMFTGCGGVERYVKSIVGNDGGPFRQEILDMVDRDENSLENHGTYAYQGRIPRDLRPPPGEDKRFKPRARPFYRFNHGIEFTFEKAVDGRICFLRQHAEYVGSDESLRDAQDRITRIATSYEFAIEAHTSIDAPEVRTRGIWPSRPAPDLDTTEVVDSETRRKYVNGDARTRLTVLFRDCGALPPLTQESRFLTVAIRPNNSAETDDPYVLFWVLTDAEGKGSIREDATSVSGVQGELDG</sequence>
<keyword evidence="2" id="KW-1185">Reference proteome</keyword>
<dbReference type="AlphaFoldDB" id="A0A250JWV9"/>
<gene>
    <name evidence="1" type="ORF">MYMAC_003585</name>
</gene>
<protein>
    <recommendedName>
        <fullName evidence="3">Lipoprotein</fullName>
    </recommendedName>
</protein>
<dbReference type="EMBL" id="CP022203">
    <property type="protein sequence ID" value="ATB47962.1"/>
    <property type="molecule type" value="Genomic_DNA"/>
</dbReference>
<proteinExistence type="predicted"/>